<evidence type="ECO:0000313" key="1">
    <source>
        <dbReference type="EMBL" id="BDQ32909.1"/>
    </source>
</evidence>
<sequence>MDGLSGMSVREFLHEVLRFDDAYIESTVRTIFLNNSPVDDIDATLLKDGDRMALGSAMPGLVGIVMGRDNPFKSFRSDISAQGGGREKESRPITVSVKLFSSLAAESGVAVLAQGVSVDARLLADFLADKTDCIIDADGKGGEAFVEGLKGREDKIRISVVFK</sequence>
<keyword evidence="2" id="KW-1185">Reference proteome</keyword>
<name>A0ABM8ANE8_9BACT</name>
<gene>
    <name evidence="1" type="ORF">JCM14722_04510</name>
</gene>
<accession>A0ABM8ANE8</accession>
<dbReference type="EMBL" id="AP026708">
    <property type="protein sequence ID" value="BDQ32909.1"/>
    <property type="molecule type" value="Genomic_DNA"/>
</dbReference>
<protein>
    <submittedName>
        <fullName evidence="1">Uncharacterized protein</fullName>
    </submittedName>
</protein>
<organism evidence="1 2">
    <name type="scientific">Pseudodesulfovibrio portus</name>
    <dbReference type="NCBI Taxonomy" id="231439"/>
    <lineage>
        <taxon>Bacteria</taxon>
        <taxon>Pseudomonadati</taxon>
        <taxon>Thermodesulfobacteriota</taxon>
        <taxon>Desulfovibrionia</taxon>
        <taxon>Desulfovibrionales</taxon>
        <taxon>Desulfovibrionaceae</taxon>
    </lineage>
</organism>
<proteinExistence type="predicted"/>
<evidence type="ECO:0000313" key="2">
    <source>
        <dbReference type="Proteomes" id="UP001061361"/>
    </source>
</evidence>
<dbReference type="Proteomes" id="UP001061361">
    <property type="component" value="Chromosome"/>
</dbReference>
<reference evidence="1" key="1">
    <citation type="submission" date="2022-08" db="EMBL/GenBank/DDBJ databases">
        <title>Genome Sequence of the sulphate-reducing bacterium, Pseudodesulfovibrio portus JCM14722.</title>
        <authorList>
            <person name="Kondo R."/>
            <person name="Kataoka T."/>
        </authorList>
    </citation>
    <scope>NUCLEOTIDE SEQUENCE</scope>
    <source>
        <strain evidence="1">JCM 14722</strain>
    </source>
</reference>